<protein>
    <submittedName>
        <fullName evidence="1">Uncharacterized protein</fullName>
    </submittedName>
</protein>
<organism evidence="1 2">
    <name type="scientific">Fusarium langsethiae</name>
    <dbReference type="NCBI Taxonomy" id="179993"/>
    <lineage>
        <taxon>Eukaryota</taxon>
        <taxon>Fungi</taxon>
        <taxon>Dikarya</taxon>
        <taxon>Ascomycota</taxon>
        <taxon>Pezizomycotina</taxon>
        <taxon>Sordariomycetes</taxon>
        <taxon>Hypocreomycetidae</taxon>
        <taxon>Hypocreales</taxon>
        <taxon>Nectriaceae</taxon>
        <taxon>Fusarium</taxon>
    </lineage>
</organism>
<reference evidence="1 2" key="1">
    <citation type="submission" date="2015-04" db="EMBL/GenBank/DDBJ databases">
        <title>The draft genome sequence of Fusarium langsethiae, a T-2/HT-2 mycotoxin producer.</title>
        <authorList>
            <person name="Lysoe E."/>
            <person name="Divon H.H."/>
            <person name="Terzi V."/>
            <person name="Orru L."/>
            <person name="Lamontanara A."/>
            <person name="Kolseth A.-K."/>
            <person name="Frandsen R.J."/>
            <person name="Nielsen K."/>
            <person name="Thrane U."/>
        </authorList>
    </citation>
    <scope>NUCLEOTIDE SEQUENCE [LARGE SCALE GENOMIC DNA]</scope>
    <source>
        <strain evidence="1 2">Fl201059</strain>
    </source>
</reference>
<dbReference type="EMBL" id="JXCE01000399">
    <property type="protein sequence ID" value="KPA37531.1"/>
    <property type="molecule type" value="Genomic_DNA"/>
</dbReference>
<accession>A0A0N0V5A9</accession>
<sequence length="72" mass="8231">MPHITITWQGIQEWEQTRERVNKILEKHTGTSEYPQTKSLPPIMIGIQNCPQDGIEELKALTGVNIRGMDDD</sequence>
<name>A0A0N0V5A9_FUSLA</name>
<dbReference type="OrthoDB" id="3434980at2759"/>
<evidence type="ECO:0000313" key="2">
    <source>
        <dbReference type="Proteomes" id="UP000037904"/>
    </source>
</evidence>
<comment type="caution">
    <text evidence="1">The sequence shown here is derived from an EMBL/GenBank/DDBJ whole genome shotgun (WGS) entry which is preliminary data.</text>
</comment>
<evidence type="ECO:0000313" key="1">
    <source>
        <dbReference type="EMBL" id="KPA37531.1"/>
    </source>
</evidence>
<keyword evidence="2" id="KW-1185">Reference proteome</keyword>
<dbReference type="AlphaFoldDB" id="A0A0N0V5A9"/>
<gene>
    <name evidence="1" type="ORF">FLAG1_09657</name>
</gene>
<proteinExistence type="predicted"/>
<dbReference type="Proteomes" id="UP000037904">
    <property type="component" value="Unassembled WGS sequence"/>
</dbReference>